<evidence type="ECO:0000256" key="1">
    <source>
        <dbReference type="SAM" id="MobiDB-lite"/>
    </source>
</evidence>
<dbReference type="AlphaFoldDB" id="A0AAV5WLG6"/>
<comment type="caution">
    <text evidence="2">The sequence shown here is derived from an EMBL/GenBank/DDBJ whole genome shotgun (WGS) entry which is preliminary data.</text>
</comment>
<organism evidence="2 3">
    <name type="scientific">Pristionchus fissidentatus</name>
    <dbReference type="NCBI Taxonomy" id="1538716"/>
    <lineage>
        <taxon>Eukaryota</taxon>
        <taxon>Metazoa</taxon>
        <taxon>Ecdysozoa</taxon>
        <taxon>Nematoda</taxon>
        <taxon>Chromadorea</taxon>
        <taxon>Rhabditida</taxon>
        <taxon>Rhabditina</taxon>
        <taxon>Diplogasteromorpha</taxon>
        <taxon>Diplogasteroidea</taxon>
        <taxon>Neodiplogasteridae</taxon>
        <taxon>Pristionchus</taxon>
    </lineage>
</organism>
<keyword evidence="3" id="KW-1185">Reference proteome</keyword>
<gene>
    <name evidence="2" type="ORF">PFISCL1PPCAC_22775</name>
</gene>
<evidence type="ECO:0000313" key="2">
    <source>
        <dbReference type="EMBL" id="GMT31478.1"/>
    </source>
</evidence>
<evidence type="ECO:0000313" key="3">
    <source>
        <dbReference type="Proteomes" id="UP001432322"/>
    </source>
</evidence>
<proteinExistence type="predicted"/>
<reference evidence="2" key="1">
    <citation type="submission" date="2023-10" db="EMBL/GenBank/DDBJ databases">
        <title>Genome assembly of Pristionchus species.</title>
        <authorList>
            <person name="Yoshida K."/>
            <person name="Sommer R.J."/>
        </authorList>
    </citation>
    <scope>NUCLEOTIDE SEQUENCE</scope>
    <source>
        <strain evidence="2">RS5133</strain>
    </source>
</reference>
<protein>
    <submittedName>
        <fullName evidence="2">Uncharacterized protein</fullName>
    </submittedName>
</protein>
<name>A0AAV5WLG6_9BILA</name>
<accession>A0AAV5WLG6</accession>
<feature type="non-terminal residue" evidence="2">
    <location>
        <position position="1"/>
    </location>
</feature>
<dbReference type="Proteomes" id="UP001432322">
    <property type="component" value="Unassembled WGS sequence"/>
</dbReference>
<sequence>PLQLLQPTQLRPLLRPVRPRPSLPATSARRGKCAAPTLTARTAARVWALSWASATATHELLAVQGGRSLPRSGGCLRQEGRRLQVLRDSREARFPLPQGRDLPVHAIRRSAPPPPPRVTVCPETLAAASTRP</sequence>
<feature type="region of interest" description="Disordered" evidence="1">
    <location>
        <begin position="96"/>
        <end position="132"/>
    </location>
</feature>
<feature type="non-terminal residue" evidence="2">
    <location>
        <position position="132"/>
    </location>
</feature>
<dbReference type="EMBL" id="BTSY01000006">
    <property type="protein sequence ID" value="GMT31478.1"/>
    <property type="molecule type" value="Genomic_DNA"/>
</dbReference>